<dbReference type="RefSeq" id="XP_035322194.1">
    <property type="nucleotide sequence ID" value="XM_035468213.1"/>
</dbReference>
<dbReference type="SMART" id="SM00271">
    <property type="entry name" value="DnaJ"/>
    <property type="match status" value="1"/>
</dbReference>
<gene>
    <name evidence="16" type="ORF">GMORB2_6243</name>
</gene>
<evidence type="ECO:0000256" key="8">
    <source>
        <dbReference type="ARBA" id="ARBA00022723"/>
    </source>
</evidence>
<name>A0A9P5D270_9HYPO</name>
<keyword evidence="9" id="KW-0862">Zinc</keyword>
<evidence type="ECO:0000256" key="7">
    <source>
        <dbReference type="ARBA" id="ARBA00022490"/>
    </source>
</evidence>
<dbReference type="Gene3D" id="1.10.287.110">
    <property type="entry name" value="DnaJ domain"/>
    <property type="match status" value="1"/>
</dbReference>
<comment type="caution">
    <text evidence="16">The sequence shown here is derived from an EMBL/GenBank/DDBJ whole genome shotgun (WGS) entry which is preliminary data.</text>
</comment>
<dbReference type="OrthoDB" id="18529at2759"/>
<comment type="pathway">
    <text evidence="4">Protein modification; peptidyl-diphthamide biosynthesis.</text>
</comment>
<organism evidence="16 17">
    <name type="scientific">Geosmithia morbida</name>
    <dbReference type="NCBI Taxonomy" id="1094350"/>
    <lineage>
        <taxon>Eukaryota</taxon>
        <taxon>Fungi</taxon>
        <taxon>Dikarya</taxon>
        <taxon>Ascomycota</taxon>
        <taxon>Pezizomycotina</taxon>
        <taxon>Sordariomycetes</taxon>
        <taxon>Hypocreomycetidae</taxon>
        <taxon>Hypocreales</taxon>
        <taxon>Bionectriaceae</taxon>
        <taxon>Geosmithia</taxon>
    </lineage>
</organism>
<feature type="domain" description="J" evidence="14">
    <location>
        <begin position="49"/>
        <end position="132"/>
    </location>
</feature>
<dbReference type="PANTHER" id="PTHR21454:SF46">
    <property type="entry name" value="DIPHTHAMIDE BIOSYNTHESIS PROTEIN 4"/>
    <property type="match status" value="1"/>
</dbReference>
<dbReference type="EMBL" id="JAANYQ010000006">
    <property type="protein sequence ID" value="KAF4123542.1"/>
    <property type="molecule type" value="Genomic_DNA"/>
</dbReference>
<evidence type="ECO:0000256" key="4">
    <source>
        <dbReference type="ARBA" id="ARBA00005156"/>
    </source>
</evidence>
<keyword evidence="13" id="KW-0732">Signal</keyword>
<evidence type="ECO:0000256" key="2">
    <source>
        <dbReference type="ARBA" id="ARBA00004123"/>
    </source>
</evidence>
<evidence type="ECO:0000256" key="12">
    <source>
        <dbReference type="SAM" id="MobiDB-lite"/>
    </source>
</evidence>
<dbReference type="PROSITE" id="PS50076">
    <property type="entry name" value="DNAJ_2"/>
    <property type="match status" value="1"/>
</dbReference>
<keyword evidence="11" id="KW-0539">Nucleus</keyword>
<evidence type="ECO:0000256" key="13">
    <source>
        <dbReference type="SAM" id="SignalP"/>
    </source>
</evidence>
<evidence type="ECO:0000256" key="5">
    <source>
        <dbReference type="ARBA" id="ARBA00006169"/>
    </source>
</evidence>
<evidence type="ECO:0000256" key="9">
    <source>
        <dbReference type="ARBA" id="ARBA00022833"/>
    </source>
</evidence>
<dbReference type="GO" id="GO:0046872">
    <property type="term" value="F:metal ion binding"/>
    <property type="evidence" value="ECO:0007669"/>
    <property type="project" value="UniProtKB-KW"/>
</dbReference>
<evidence type="ECO:0000313" key="16">
    <source>
        <dbReference type="EMBL" id="KAF4123542.1"/>
    </source>
</evidence>
<keyword evidence="8" id="KW-0479">Metal-binding</keyword>
<evidence type="ECO:0000259" key="14">
    <source>
        <dbReference type="PROSITE" id="PS50076"/>
    </source>
</evidence>
<comment type="function">
    <text evidence="1">Required for the first step of diphthamide biosynthesis, the transfer of 3-amino-3-carboxypropyl from S-adenosyl-L-methionine to a histidine residue. Diphthamide is a post-translational modification of histidine which occurs in elongation factor 2.</text>
</comment>
<protein>
    <recommendedName>
        <fullName evidence="6">Diphthamide biosynthesis protein 4</fullName>
    </recommendedName>
</protein>
<evidence type="ECO:0000259" key="15">
    <source>
        <dbReference type="PROSITE" id="PS51074"/>
    </source>
</evidence>
<feature type="chain" id="PRO_5040245022" description="Diphthamide biosynthesis protein 4" evidence="13">
    <location>
        <begin position="21"/>
        <end position="228"/>
    </location>
</feature>
<dbReference type="GO" id="GO:0017183">
    <property type="term" value="P:protein histidyl modification to diphthamide"/>
    <property type="evidence" value="ECO:0007669"/>
    <property type="project" value="InterPro"/>
</dbReference>
<dbReference type="InterPro" id="IPR044248">
    <property type="entry name" value="DPH3/4-like"/>
</dbReference>
<accession>A0A9P5D270</accession>
<feature type="signal peptide" evidence="13">
    <location>
        <begin position="1"/>
        <end position="20"/>
    </location>
</feature>
<dbReference type="PROSITE" id="PS51074">
    <property type="entry name" value="DPH_MB"/>
    <property type="match status" value="1"/>
</dbReference>
<sequence>MHSFFAGLARLFLLPRLLFDFSLLPNSLIELSCSMWPGGKERERPSMDTHYQVLNLTPSILSSQNDPSSLIKRAYRRALLQNHPDKAPGSFLPPSASSTTKNTTEVYTIDRIQEAYTVLSSPTQRANYDAQLRLGGRPSGDGTSSNDDSAASKFHTGVENVDLDDLEFDEQEACWFRSCRCGNDRAYLFRESDLDEVGDEGELMVGCLDCSLWLRVHFAVMEDDEQDS</sequence>
<reference evidence="16" key="1">
    <citation type="submission" date="2020-03" db="EMBL/GenBank/DDBJ databases">
        <title>Site-based positive gene gene selection in Geosmithia morbida across the United States reveals a broad range of putative effectors and factors for local host and environmental adapation.</title>
        <authorList>
            <person name="Onufrak A."/>
            <person name="Murdoch R.W."/>
            <person name="Gazis R."/>
            <person name="Huff M."/>
            <person name="Staton M."/>
            <person name="Klingeman W."/>
            <person name="Hadziabdic D."/>
        </authorList>
    </citation>
    <scope>NUCLEOTIDE SEQUENCE</scope>
    <source>
        <strain evidence="16">1262</strain>
    </source>
</reference>
<dbReference type="Proteomes" id="UP000749293">
    <property type="component" value="Unassembled WGS sequence"/>
</dbReference>
<dbReference type="SUPFAM" id="SSF144217">
    <property type="entry name" value="CSL zinc finger"/>
    <property type="match status" value="1"/>
</dbReference>
<feature type="domain" description="DPH-type MB" evidence="15">
    <location>
        <begin position="157"/>
        <end position="219"/>
    </location>
</feature>
<dbReference type="GO" id="GO:0005737">
    <property type="term" value="C:cytoplasm"/>
    <property type="evidence" value="ECO:0007669"/>
    <property type="project" value="UniProtKB-SubCell"/>
</dbReference>
<keyword evidence="10" id="KW-0408">Iron</keyword>
<evidence type="ECO:0000256" key="10">
    <source>
        <dbReference type="ARBA" id="ARBA00023004"/>
    </source>
</evidence>
<evidence type="ECO:0000256" key="3">
    <source>
        <dbReference type="ARBA" id="ARBA00004496"/>
    </source>
</evidence>
<dbReference type="CDD" id="cd06257">
    <property type="entry name" value="DnaJ"/>
    <property type="match status" value="1"/>
</dbReference>
<evidence type="ECO:0000313" key="17">
    <source>
        <dbReference type="Proteomes" id="UP000749293"/>
    </source>
</evidence>
<evidence type="ECO:0000256" key="6">
    <source>
        <dbReference type="ARBA" id="ARBA00021797"/>
    </source>
</evidence>
<dbReference type="InterPro" id="IPR036671">
    <property type="entry name" value="DPH_MB_sf"/>
</dbReference>
<dbReference type="GO" id="GO:0005634">
    <property type="term" value="C:nucleus"/>
    <property type="evidence" value="ECO:0007669"/>
    <property type="project" value="UniProtKB-SubCell"/>
</dbReference>
<dbReference type="Gene3D" id="3.10.660.10">
    <property type="entry name" value="DPH Zinc finger"/>
    <property type="match status" value="1"/>
</dbReference>
<dbReference type="SUPFAM" id="SSF46565">
    <property type="entry name" value="Chaperone J-domain"/>
    <property type="match status" value="1"/>
</dbReference>
<comment type="subcellular location">
    <subcellularLocation>
        <location evidence="3">Cytoplasm</location>
    </subcellularLocation>
    <subcellularLocation>
        <location evidence="2">Nucleus</location>
    </subcellularLocation>
</comment>
<dbReference type="Pfam" id="PF05207">
    <property type="entry name" value="Zn_ribbon_CSL"/>
    <property type="match status" value="1"/>
</dbReference>
<comment type="similarity">
    <text evidence="5">Belongs to the DPH4 family.</text>
</comment>
<feature type="region of interest" description="Disordered" evidence="12">
    <location>
        <begin position="133"/>
        <end position="152"/>
    </location>
</feature>
<dbReference type="PANTHER" id="PTHR21454">
    <property type="entry name" value="DPH3 HOMOLOG-RELATED"/>
    <property type="match status" value="1"/>
</dbReference>
<keyword evidence="17" id="KW-1185">Reference proteome</keyword>
<dbReference type="GeneID" id="55972468"/>
<dbReference type="InterPro" id="IPR001623">
    <property type="entry name" value="DnaJ_domain"/>
</dbReference>
<evidence type="ECO:0000256" key="11">
    <source>
        <dbReference type="ARBA" id="ARBA00023242"/>
    </source>
</evidence>
<keyword evidence="7" id="KW-0963">Cytoplasm</keyword>
<proteinExistence type="inferred from homology"/>
<dbReference type="InterPro" id="IPR036869">
    <property type="entry name" value="J_dom_sf"/>
</dbReference>
<dbReference type="InterPro" id="IPR007872">
    <property type="entry name" value="DPH_MB_dom"/>
</dbReference>
<dbReference type="Pfam" id="PF00226">
    <property type="entry name" value="DnaJ"/>
    <property type="match status" value="1"/>
</dbReference>
<evidence type="ECO:0000256" key="1">
    <source>
        <dbReference type="ARBA" id="ARBA00003474"/>
    </source>
</evidence>
<dbReference type="AlphaFoldDB" id="A0A9P5D270"/>